<reference evidence="2 5" key="1">
    <citation type="journal article" date="2015" name="Int. J. Syst. Evol. Microbiol.">
        <title>Exiguobacterium enclense sp. nov., isolated from sediment.</title>
        <authorList>
            <person name="Dastager S.G."/>
            <person name="Mawlankar R."/>
            <person name="Sonalkar V.V."/>
            <person name="Thorat M.N."/>
            <person name="Mual P."/>
            <person name="Verma A."/>
            <person name="Krishnamurthi S."/>
            <person name="Tang S.K."/>
            <person name="Li W.J."/>
        </authorList>
    </citation>
    <scope>NUCLEOTIDE SEQUENCE [LARGE SCALE GENOMIC DNA]</scope>
    <source>
        <strain evidence="2 5">NIO-1109</strain>
    </source>
</reference>
<comment type="caution">
    <text evidence="2">The sequence shown here is derived from an EMBL/GenBank/DDBJ whole genome shotgun (WGS) entry which is preliminary data.</text>
</comment>
<evidence type="ECO:0000313" key="3">
    <source>
        <dbReference type="EMBL" id="KTR27042.1"/>
    </source>
</evidence>
<dbReference type="Proteomes" id="UP000053797">
    <property type="component" value="Unassembled WGS sequence"/>
</dbReference>
<name>A0A0V8GC39_9BACL</name>
<evidence type="ECO:0000313" key="7">
    <source>
        <dbReference type="Proteomes" id="UP001387110"/>
    </source>
</evidence>
<protein>
    <submittedName>
        <fullName evidence="4">DinB family protein</fullName>
    </submittedName>
</protein>
<keyword evidence="7" id="KW-1185">Reference proteome</keyword>
<evidence type="ECO:0000313" key="5">
    <source>
        <dbReference type="Proteomes" id="UP000053797"/>
    </source>
</evidence>
<evidence type="ECO:0000259" key="1">
    <source>
        <dbReference type="Pfam" id="PF12867"/>
    </source>
</evidence>
<dbReference type="InterPro" id="IPR024775">
    <property type="entry name" value="DinB-like"/>
</dbReference>
<sequence>MDELFTYYLQELDHYQPNALIYHLDHDTWSISQMYDHLIVVSHEYLDEVESCQFAPVTTSGKSPFGERLFAAGAFPATPIRLPDAMNAPPDETAHVDRLRTRWLELTDRHASLAMVAQSTAPDQKTHHGGMGWLNAAEWYALVTYHLAHHRHQKRRLDAALANHS</sequence>
<gene>
    <name evidence="2" type="ORF">AS033_14375</name>
    <name evidence="3" type="ORF">RSA11_07075</name>
    <name evidence="4" type="ORF">SZL87_00050</name>
</gene>
<dbReference type="AlphaFoldDB" id="A0A0V8GC39"/>
<dbReference type="Proteomes" id="UP000072605">
    <property type="component" value="Unassembled WGS sequence"/>
</dbReference>
<accession>A0A0V8GC39</accession>
<dbReference type="Proteomes" id="UP001387110">
    <property type="component" value="Unassembled WGS sequence"/>
</dbReference>
<feature type="domain" description="DinB-like" evidence="1">
    <location>
        <begin position="16"/>
        <end position="153"/>
    </location>
</feature>
<dbReference type="RefSeq" id="WP_058265858.1">
    <property type="nucleotide sequence ID" value="NZ_FMYN01000006.1"/>
</dbReference>
<dbReference type="InterPro" id="IPR034660">
    <property type="entry name" value="DinB/YfiT-like"/>
</dbReference>
<dbReference type="EMBL" id="JBAWKY010000001">
    <property type="protein sequence ID" value="MEI4460802.1"/>
    <property type="molecule type" value="Genomic_DNA"/>
</dbReference>
<organism evidence="2 5">
    <name type="scientific">Exiguobacterium indicum</name>
    <dbReference type="NCBI Taxonomy" id="296995"/>
    <lineage>
        <taxon>Bacteria</taxon>
        <taxon>Bacillati</taxon>
        <taxon>Bacillota</taxon>
        <taxon>Bacilli</taxon>
        <taxon>Bacillales</taxon>
        <taxon>Bacillales Family XII. Incertae Sedis</taxon>
        <taxon>Exiguobacterium</taxon>
    </lineage>
</organism>
<dbReference type="SUPFAM" id="SSF109854">
    <property type="entry name" value="DinB/YfiT-like putative metalloenzymes"/>
    <property type="match status" value="1"/>
</dbReference>
<reference evidence="4 7" key="3">
    <citation type="submission" date="2023-12" db="EMBL/GenBank/DDBJ databases">
        <authorList>
            <person name="Easwaran N."/>
            <person name="Lazarus H.P.S."/>
        </authorList>
    </citation>
    <scope>NUCLEOTIDE SEQUENCE [LARGE SCALE GENOMIC DNA]</scope>
    <source>
        <strain evidence="4 7">VIT-2023</strain>
    </source>
</reference>
<evidence type="ECO:0000313" key="4">
    <source>
        <dbReference type="EMBL" id="MEI4460802.1"/>
    </source>
</evidence>
<reference evidence="3 6" key="2">
    <citation type="journal article" date="2016" name="Front. Microbiol.">
        <title>Genomic Resource of Rice Seed Associated Bacteria.</title>
        <authorList>
            <person name="Midha S."/>
            <person name="Bansal K."/>
            <person name="Sharma S."/>
            <person name="Kumar N."/>
            <person name="Patil P.P."/>
            <person name="Chaudhry V."/>
            <person name="Patil P.B."/>
        </authorList>
    </citation>
    <scope>NUCLEOTIDE SEQUENCE [LARGE SCALE GENOMIC DNA]</scope>
    <source>
        <strain evidence="3 6">RSA11</strain>
    </source>
</reference>
<evidence type="ECO:0000313" key="2">
    <source>
        <dbReference type="EMBL" id="KSU47844.1"/>
    </source>
</evidence>
<dbReference type="EMBL" id="LNQL01000006">
    <property type="protein sequence ID" value="KSU47844.1"/>
    <property type="molecule type" value="Genomic_DNA"/>
</dbReference>
<evidence type="ECO:0000313" key="6">
    <source>
        <dbReference type="Proteomes" id="UP000072605"/>
    </source>
</evidence>
<proteinExistence type="predicted"/>
<dbReference type="Gene3D" id="1.20.120.450">
    <property type="entry name" value="dinb family like domain"/>
    <property type="match status" value="1"/>
</dbReference>
<dbReference type="Pfam" id="PF12867">
    <property type="entry name" value="DinB_2"/>
    <property type="match status" value="1"/>
</dbReference>
<dbReference type="EMBL" id="LDQV01000018">
    <property type="protein sequence ID" value="KTR27042.1"/>
    <property type="molecule type" value="Genomic_DNA"/>
</dbReference>